<sequence>MFKLMGIAFYPPQYNKKEISFQILEYSLITRKSGMLAIEDKVNAAKHPYIKKIFQAGIDGADANALEELFMLEIEGINNRHNENTGFFQKLGGLSPTMGIIGTVMGLISTMGSASENGDADVLIYNISIAFLATLWGIAMANLVWIPIADKLQFVHNEEVEVLELIFEGAKSVVSGESTLVISSKLSSMLPFSAQMQFNREAKSFIESRRQTLQQTKTT</sequence>
<dbReference type="AlphaFoldDB" id="A0A645CH84"/>
<keyword evidence="3 6" id="KW-0812">Transmembrane</keyword>
<dbReference type="GO" id="GO:0005886">
    <property type="term" value="C:plasma membrane"/>
    <property type="evidence" value="ECO:0007669"/>
    <property type="project" value="UniProtKB-SubCell"/>
</dbReference>
<dbReference type="InterPro" id="IPR002898">
    <property type="entry name" value="MotA_ExbB_proton_chnl"/>
</dbReference>
<comment type="subcellular location">
    <subcellularLocation>
        <location evidence="1">Cell membrane</location>
        <topology evidence="1">Multi-pass membrane protein</topology>
    </subcellularLocation>
</comment>
<organism evidence="8">
    <name type="scientific">bioreactor metagenome</name>
    <dbReference type="NCBI Taxonomy" id="1076179"/>
    <lineage>
        <taxon>unclassified sequences</taxon>
        <taxon>metagenomes</taxon>
        <taxon>ecological metagenomes</taxon>
    </lineage>
</organism>
<accession>A0A645CH84</accession>
<evidence type="ECO:0000256" key="5">
    <source>
        <dbReference type="ARBA" id="ARBA00023136"/>
    </source>
</evidence>
<feature type="transmembrane region" description="Helical" evidence="6">
    <location>
        <begin position="123"/>
        <end position="146"/>
    </location>
</feature>
<keyword evidence="4 6" id="KW-1133">Transmembrane helix</keyword>
<evidence type="ECO:0000256" key="6">
    <source>
        <dbReference type="SAM" id="Phobius"/>
    </source>
</evidence>
<protein>
    <submittedName>
        <fullName evidence="8">Chemotaxis protein PomA</fullName>
    </submittedName>
</protein>
<evidence type="ECO:0000313" key="8">
    <source>
        <dbReference type="EMBL" id="MPM76307.1"/>
    </source>
</evidence>
<proteinExistence type="predicted"/>
<keyword evidence="5 6" id="KW-0472">Membrane</keyword>
<comment type="caution">
    <text evidence="8">The sequence shown here is derived from an EMBL/GenBank/DDBJ whole genome shotgun (WGS) entry which is preliminary data.</text>
</comment>
<gene>
    <name evidence="8" type="primary">pomA_16</name>
    <name evidence="8" type="ORF">SDC9_123305</name>
</gene>
<name>A0A645CH84_9ZZZZ</name>
<evidence type="ECO:0000259" key="7">
    <source>
        <dbReference type="Pfam" id="PF01618"/>
    </source>
</evidence>
<feature type="domain" description="MotA/TolQ/ExbB proton channel" evidence="7">
    <location>
        <begin position="47"/>
        <end position="163"/>
    </location>
</feature>
<dbReference type="Pfam" id="PF01618">
    <property type="entry name" value="MotA_ExbB"/>
    <property type="match status" value="1"/>
</dbReference>
<dbReference type="EMBL" id="VSSQ01027197">
    <property type="protein sequence ID" value="MPM76307.1"/>
    <property type="molecule type" value="Genomic_DNA"/>
</dbReference>
<dbReference type="PANTHER" id="PTHR30433">
    <property type="entry name" value="CHEMOTAXIS PROTEIN MOTA"/>
    <property type="match status" value="1"/>
</dbReference>
<feature type="transmembrane region" description="Helical" evidence="6">
    <location>
        <begin position="91"/>
        <end position="111"/>
    </location>
</feature>
<dbReference type="InterPro" id="IPR047055">
    <property type="entry name" value="MotA-like"/>
</dbReference>
<keyword evidence="2" id="KW-1003">Cell membrane</keyword>
<evidence type="ECO:0000256" key="3">
    <source>
        <dbReference type="ARBA" id="ARBA00022692"/>
    </source>
</evidence>
<evidence type="ECO:0000256" key="2">
    <source>
        <dbReference type="ARBA" id="ARBA00022475"/>
    </source>
</evidence>
<evidence type="ECO:0000256" key="4">
    <source>
        <dbReference type="ARBA" id="ARBA00022989"/>
    </source>
</evidence>
<reference evidence="8" key="1">
    <citation type="submission" date="2019-08" db="EMBL/GenBank/DDBJ databases">
        <authorList>
            <person name="Kucharzyk K."/>
            <person name="Murdoch R.W."/>
            <person name="Higgins S."/>
            <person name="Loffler F."/>
        </authorList>
    </citation>
    <scope>NUCLEOTIDE SEQUENCE</scope>
</reference>
<dbReference type="GO" id="GO:0071978">
    <property type="term" value="P:bacterial-type flagellum-dependent swarming motility"/>
    <property type="evidence" value="ECO:0007669"/>
    <property type="project" value="InterPro"/>
</dbReference>
<evidence type="ECO:0000256" key="1">
    <source>
        <dbReference type="ARBA" id="ARBA00004651"/>
    </source>
</evidence>
<dbReference type="GO" id="GO:0006935">
    <property type="term" value="P:chemotaxis"/>
    <property type="evidence" value="ECO:0007669"/>
    <property type="project" value="InterPro"/>
</dbReference>